<reference evidence="4" key="1">
    <citation type="submission" date="2018-05" db="EMBL/GenBank/DDBJ databases">
        <authorList>
            <person name="Lanie J.A."/>
            <person name="Ng W.-L."/>
            <person name="Kazmierczak K.M."/>
            <person name="Andrzejewski T.M."/>
            <person name="Davidsen T.M."/>
            <person name="Wayne K.J."/>
            <person name="Tettelin H."/>
            <person name="Glass J.I."/>
            <person name="Rusch D."/>
            <person name="Podicherti R."/>
            <person name="Tsui H.-C.T."/>
            <person name="Winkler M.E."/>
        </authorList>
    </citation>
    <scope>NUCLEOTIDE SEQUENCE</scope>
</reference>
<dbReference type="GO" id="GO:0003677">
    <property type="term" value="F:DNA binding"/>
    <property type="evidence" value="ECO:0007669"/>
    <property type="project" value="InterPro"/>
</dbReference>
<dbReference type="InterPro" id="IPR001091">
    <property type="entry name" value="RM_Methyltransferase"/>
</dbReference>
<dbReference type="InterPro" id="IPR029063">
    <property type="entry name" value="SAM-dependent_MTases_sf"/>
</dbReference>
<sequence>MRYLVRLVTPKDGIVLDPFAGTGTTGEACILENRNYYLIEAEESYIKDIENRTNKYNRLGI</sequence>
<dbReference type="PRINTS" id="PR00508">
    <property type="entry name" value="S21N4MTFRASE"/>
</dbReference>
<dbReference type="GO" id="GO:0032259">
    <property type="term" value="P:methylation"/>
    <property type="evidence" value="ECO:0007669"/>
    <property type="project" value="UniProtKB-KW"/>
</dbReference>
<name>A0A382KXC7_9ZZZZ</name>
<evidence type="ECO:0000313" key="4">
    <source>
        <dbReference type="EMBL" id="SVC28989.1"/>
    </source>
</evidence>
<organism evidence="4">
    <name type="scientific">marine metagenome</name>
    <dbReference type="NCBI Taxonomy" id="408172"/>
    <lineage>
        <taxon>unclassified sequences</taxon>
        <taxon>metagenomes</taxon>
        <taxon>ecological metagenomes</taxon>
    </lineage>
</organism>
<dbReference type="GO" id="GO:0008170">
    <property type="term" value="F:N-methyltransferase activity"/>
    <property type="evidence" value="ECO:0007669"/>
    <property type="project" value="InterPro"/>
</dbReference>
<dbReference type="Gene3D" id="3.40.50.150">
    <property type="entry name" value="Vaccinia Virus protein VP39"/>
    <property type="match status" value="1"/>
</dbReference>
<dbReference type="AlphaFoldDB" id="A0A382KXC7"/>
<accession>A0A382KXC7</accession>
<dbReference type="Pfam" id="PF01555">
    <property type="entry name" value="N6_N4_Mtase"/>
    <property type="match status" value="1"/>
</dbReference>
<dbReference type="EMBL" id="UINC01083357">
    <property type="protein sequence ID" value="SVC28989.1"/>
    <property type="molecule type" value="Genomic_DNA"/>
</dbReference>
<dbReference type="SUPFAM" id="SSF53335">
    <property type="entry name" value="S-adenosyl-L-methionine-dependent methyltransferases"/>
    <property type="match status" value="1"/>
</dbReference>
<feature type="domain" description="DNA methylase N-4/N-6" evidence="3">
    <location>
        <begin position="1"/>
        <end position="50"/>
    </location>
</feature>
<keyword evidence="2" id="KW-0808">Transferase</keyword>
<protein>
    <recommendedName>
        <fullName evidence="3">DNA methylase N-4/N-6 domain-containing protein</fullName>
    </recommendedName>
</protein>
<proteinExistence type="predicted"/>
<evidence type="ECO:0000256" key="2">
    <source>
        <dbReference type="ARBA" id="ARBA00022679"/>
    </source>
</evidence>
<keyword evidence="1" id="KW-0489">Methyltransferase</keyword>
<evidence type="ECO:0000259" key="3">
    <source>
        <dbReference type="Pfam" id="PF01555"/>
    </source>
</evidence>
<gene>
    <name evidence="4" type="ORF">METZ01_LOCUS281843</name>
</gene>
<evidence type="ECO:0000256" key="1">
    <source>
        <dbReference type="ARBA" id="ARBA00022603"/>
    </source>
</evidence>
<dbReference type="InterPro" id="IPR002941">
    <property type="entry name" value="DNA_methylase_N4/N6"/>
</dbReference>